<gene>
    <name evidence="1" type="ORF">LCGC14_1764650</name>
</gene>
<feature type="non-terminal residue" evidence="1">
    <location>
        <position position="63"/>
    </location>
</feature>
<dbReference type="SUPFAM" id="SSF50129">
    <property type="entry name" value="GroES-like"/>
    <property type="match status" value="1"/>
</dbReference>
<organism evidence="1">
    <name type="scientific">marine sediment metagenome</name>
    <dbReference type="NCBI Taxonomy" id="412755"/>
    <lineage>
        <taxon>unclassified sequences</taxon>
        <taxon>metagenomes</taxon>
        <taxon>ecological metagenomes</taxon>
    </lineage>
</organism>
<proteinExistence type="predicted"/>
<comment type="caution">
    <text evidence="1">The sequence shown here is derived from an EMBL/GenBank/DDBJ whole genome shotgun (WGS) entry which is preliminary data.</text>
</comment>
<sequence>MIPNTMKAMVLTGYGDLDKLEYKEMPTPSPAQGEVLVQVTATAKNNTDRKAREGLYPTKKGET</sequence>
<dbReference type="AlphaFoldDB" id="A0A0F9GZZ7"/>
<dbReference type="EMBL" id="LAZR01016463">
    <property type="protein sequence ID" value="KKM04394.1"/>
    <property type="molecule type" value="Genomic_DNA"/>
</dbReference>
<reference evidence="1" key="1">
    <citation type="journal article" date="2015" name="Nature">
        <title>Complex archaea that bridge the gap between prokaryotes and eukaryotes.</title>
        <authorList>
            <person name="Spang A."/>
            <person name="Saw J.H."/>
            <person name="Jorgensen S.L."/>
            <person name="Zaremba-Niedzwiedzka K."/>
            <person name="Martijn J."/>
            <person name="Lind A.E."/>
            <person name="van Eijk R."/>
            <person name="Schleper C."/>
            <person name="Guy L."/>
            <person name="Ettema T.J."/>
        </authorList>
    </citation>
    <scope>NUCLEOTIDE SEQUENCE</scope>
</reference>
<name>A0A0F9GZZ7_9ZZZZ</name>
<accession>A0A0F9GZZ7</accession>
<dbReference type="InterPro" id="IPR011032">
    <property type="entry name" value="GroES-like_sf"/>
</dbReference>
<evidence type="ECO:0000313" key="1">
    <source>
        <dbReference type="EMBL" id="KKM04394.1"/>
    </source>
</evidence>
<protein>
    <submittedName>
        <fullName evidence="1">Uncharacterized protein</fullName>
    </submittedName>
</protein>
<dbReference type="Gene3D" id="3.90.180.10">
    <property type="entry name" value="Medium-chain alcohol dehydrogenases, catalytic domain"/>
    <property type="match status" value="1"/>
</dbReference>